<proteinExistence type="predicted"/>
<dbReference type="RefSeq" id="WP_253021270.1">
    <property type="nucleotide sequence ID" value="NZ_JAOSHN010000002.1"/>
</dbReference>
<keyword evidence="6" id="KW-1185">Reference proteome</keyword>
<dbReference type="PANTHER" id="PTHR11516">
    <property type="entry name" value="PYRUVATE DEHYDROGENASE E1 COMPONENT, ALPHA SUBUNIT BACTERIAL AND ORGANELLAR"/>
    <property type="match status" value="1"/>
</dbReference>
<gene>
    <name evidence="5" type="ORF">OBO34_06950</name>
</gene>
<evidence type="ECO:0000313" key="5">
    <source>
        <dbReference type="EMBL" id="MCU7378090.1"/>
    </source>
</evidence>
<evidence type="ECO:0000313" key="6">
    <source>
        <dbReference type="Proteomes" id="UP001065549"/>
    </source>
</evidence>
<dbReference type="GO" id="GO:0004739">
    <property type="term" value="F:pyruvate dehydrogenase (acetyl-transferring) activity"/>
    <property type="evidence" value="ECO:0007669"/>
    <property type="project" value="TreeGrafter"/>
</dbReference>
<dbReference type="CDD" id="cd02000">
    <property type="entry name" value="TPP_E1_PDC_ADC_BCADC"/>
    <property type="match status" value="1"/>
</dbReference>
<sequence>MVRIRCFETRVSKCFAKGQVQGFVHLCIGQEATAAGVCANLKEGDFISSTHRGHGHIIAKGADIKTMMAELFGKETGYCHGKGGSMHISDTSIGVLGANGIVGGGFNLAAGAALACQMKKSDSIVVCFFGDGSSNEGSWHEAMNIASVWKLPILFVCENNLYGISSRVDRSMAVENVADRAAAYGMEQTIAYGNDVAIVYETAKEAVDYVRSGKGPMLVEYKTYRQHGHFEGEPDVYRPAEEIKEWLDQDPIKNCKAFMKENNILNEEEQSFIDQEMEHEIDEAVKFAENSPFPPVTTAVRDVYTDIVEEGRDYR</sequence>
<dbReference type="InterPro" id="IPR029061">
    <property type="entry name" value="THDP-binding"/>
</dbReference>
<name>A0A9J6QQ12_9FIRM</name>
<dbReference type="EMBL" id="JAOSHN010000002">
    <property type="protein sequence ID" value="MCU7378090.1"/>
    <property type="molecule type" value="Genomic_DNA"/>
</dbReference>
<evidence type="ECO:0000259" key="4">
    <source>
        <dbReference type="Pfam" id="PF00676"/>
    </source>
</evidence>
<accession>A0A9J6QQ12</accession>
<comment type="cofactor">
    <cofactor evidence="1">
        <name>thiamine diphosphate</name>
        <dbReference type="ChEBI" id="CHEBI:58937"/>
    </cofactor>
</comment>
<feature type="domain" description="Dehydrogenase E1 component" evidence="4">
    <location>
        <begin position="1"/>
        <end position="295"/>
    </location>
</feature>
<dbReference type="InterPro" id="IPR050642">
    <property type="entry name" value="PDH_E1_Alpha_Subunit"/>
</dbReference>
<evidence type="ECO:0000256" key="2">
    <source>
        <dbReference type="ARBA" id="ARBA00023002"/>
    </source>
</evidence>
<keyword evidence="3" id="KW-0786">Thiamine pyrophosphate</keyword>
<dbReference type="Proteomes" id="UP001065549">
    <property type="component" value="Unassembled WGS sequence"/>
</dbReference>
<dbReference type="InterPro" id="IPR001017">
    <property type="entry name" value="DH_E1"/>
</dbReference>
<keyword evidence="2" id="KW-0560">Oxidoreductase</keyword>
<dbReference type="SUPFAM" id="SSF52518">
    <property type="entry name" value="Thiamin diphosphate-binding fold (THDP-binding)"/>
    <property type="match status" value="1"/>
</dbReference>
<dbReference type="Gene3D" id="3.40.50.970">
    <property type="match status" value="1"/>
</dbReference>
<evidence type="ECO:0000256" key="3">
    <source>
        <dbReference type="ARBA" id="ARBA00023052"/>
    </source>
</evidence>
<organism evidence="5 6">
    <name type="scientific">Hominibacterium faecale</name>
    <dbReference type="NCBI Taxonomy" id="2839743"/>
    <lineage>
        <taxon>Bacteria</taxon>
        <taxon>Bacillati</taxon>
        <taxon>Bacillota</taxon>
        <taxon>Clostridia</taxon>
        <taxon>Peptostreptococcales</taxon>
        <taxon>Anaerovoracaceae</taxon>
        <taxon>Hominibacterium</taxon>
    </lineage>
</organism>
<dbReference type="Pfam" id="PF00676">
    <property type="entry name" value="E1_dh"/>
    <property type="match status" value="1"/>
</dbReference>
<dbReference type="PANTHER" id="PTHR11516:SF60">
    <property type="entry name" value="PYRUVATE DEHYDROGENASE E1 COMPONENT SUBUNIT ALPHA"/>
    <property type="match status" value="1"/>
</dbReference>
<reference evidence="5" key="1">
    <citation type="submission" date="2022-09" db="EMBL/GenBank/DDBJ databases">
        <title>Culturomic study of gut microbiota in children with autism spectrum disorder.</title>
        <authorList>
            <person name="Efimov B.A."/>
            <person name="Chaplin A.V."/>
            <person name="Sokolova S.R."/>
            <person name="Pikina A.P."/>
            <person name="Korzhanova M."/>
            <person name="Belova V."/>
            <person name="Korostin D."/>
        </authorList>
    </citation>
    <scope>NUCLEOTIDE SEQUENCE</scope>
    <source>
        <strain evidence="5">ASD5510</strain>
    </source>
</reference>
<comment type="caution">
    <text evidence="5">The sequence shown here is derived from an EMBL/GenBank/DDBJ whole genome shotgun (WGS) entry which is preliminary data.</text>
</comment>
<dbReference type="GO" id="GO:0006086">
    <property type="term" value="P:pyruvate decarboxylation to acetyl-CoA"/>
    <property type="evidence" value="ECO:0007669"/>
    <property type="project" value="TreeGrafter"/>
</dbReference>
<dbReference type="AlphaFoldDB" id="A0A9J6QQ12"/>
<protein>
    <submittedName>
        <fullName evidence="5">Thiamine pyrophosphate-dependent dehydrogenase E1 component subunit alpha</fullName>
    </submittedName>
</protein>
<evidence type="ECO:0000256" key="1">
    <source>
        <dbReference type="ARBA" id="ARBA00001964"/>
    </source>
</evidence>